<dbReference type="SUPFAM" id="SSF50249">
    <property type="entry name" value="Nucleic acid-binding proteins"/>
    <property type="match status" value="1"/>
</dbReference>
<dbReference type="Proteomes" id="UP000279228">
    <property type="component" value="Unassembled WGS sequence"/>
</dbReference>
<organism evidence="4 5">
    <name type="scientific">Pseudomonas songnenensis</name>
    <dbReference type="NCBI Taxonomy" id="1176259"/>
    <lineage>
        <taxon>Bacteria</taxon>
        <taxon>Pseudomonadati</taxon>
        <taxon>Pseudomonadota</taxon>
        <taxon>Gammaproteobacteria</taxon>
        <taxon>Pseudomonadales</taxon>
        <taxon>Pseudomonadaceae</taxon>
        <taxon>Pseudomonas</taxon>
    </lineage>
</organism>
<evidence type="ECO:0000256" key="2">
    <source>
        <dbReference type="PIRNR" id="PIRNR002070"/>
    </source>
</evidence>
<dbReference type="GO" id="GO:0003677">
    <property type="term" value="F:DNA binding"/>
    <property type="evidence" value="ECO:0007669"/>
    <property type="project" value="UniProtKB-KW"/>
</dbReference>
<reference evidence="4 5" key="1">
    <citation type="submission" date="2018-10" db="EMBL/GenBank/DDBJ databases">
        <title>Pseudomonas songnenensis NEAU-ST5-5(T) genome.</title>
        <authorList>
            <person name="Pengp J."/>
            <person name="Liu Z.-P."/>
        </authorList>
    </citation>
    <scope>NUCLEOTIDE SEQUENCE [LARGE SCALE GENOMIC DNA]</scope>
    <source>
        <strain evidence="4 5">NEAU-ST5-5</strain>
    </source>
</reference>
<dbReference type="RefSeq" id="WP_122099632.1">
    <property type="nucleotide sequence ID" value="NZ_JAMOHS010000028.1"/>
</dbReference>
<dbReference type="InterPro" id="IPR012340">
    <property type="entry name" value="NA-bd_OB-fold"/>
</dbReference>
<dbReference type="InterPro" id="IPR000424">
    <property type="entry name" value="Primosome_PriB/ssb"/>
</dbReference>
<dbReference type="EMBL" id="RFFN01000006">
    <property type="protein sequence ID" value="RMH95401.1"/>
    <property type="molecule type" value="Genomic_DNA"/>
</dbReference>
<dbReference type="PROSITE" id="PS50935">
    <property type="entry name" value="SSB"/>
    <property type="match status" value="1"/>
</dbReference>
<name>A0ABX9UQK6_9PSED</name>
<comment type="caution">
    <text evidence="4">The sequence shown here is derived from an EMBL/GenBank/DDBJ whole genome shotgun (WGS) entry which is preliminary data.</text>
</comment>
<evidence type="ECO:0000313" key="5">
    <source>
        <dbReference type="Proteomes" id="UP000279228"/>
    </source>
</evidence>
<accession>A0ABX9UQK6</accession>
<dbReference type="InterPro" id="IPR011344">
    <property type="entry name" value="ssDNA-bd"/>
</dbReference>
<dbReference type="Gene3D" id="2.40.50.140">
    <property type="entry name" value="Nucleic acid-binding proteins"/>
    <property type="match status" value="1"/>
</dbReference>
<protein>
    <recommendedName>
        <fullName evidence="2">Single-stranded DNA-binding protein</fullName>
    </recommendedName>
</protein>
<feature type="region of interest" description="Disordered" evidence="3">
    <location>
        <begin position="96"/>
        <end position="131"/>
    </location>
</feature>
<evidence type="ECO:0000256" key="3">
    <source>
        <dbReference type="SAM" id="MobiDB-lite"/>
    </source>
</evidence>
<evidence type="ECO:0000313" key="4">
    <source>
        <dbReference type="EMBL" id="RMH95401.1"/>
    </source>
</evidence>
<gene>
    <name evidence="4" type="ORF">EA798_16545</name>
</gene>
<keyword evidence="5" id="KW-1185">Reference proteome</keyword>
<dbReference type="CDD" id="cd04496">
    <property type="entry name" value="SSB_OBF"/>
    <property type="match status" value="1"/>
</dbReference>
<dbReference type="Pfam" id="PF00436">
    <property type="entry name" value="SSB"/>
    <property type="match status" value="1"/>
</dbReference>
<feature type="compositionally biased region" description="Low complexity" evidence="3">
    <location>
        <begin position="102"/>
        <end position="120"/>
    </location>
</feature>
<proteinExistence type="predicted"/>
<evidence type="ECO:0000256" key="1">
    <source>
        <dbReference type="ARBA" id="ARBA00023125"/>
    </source>
</evidence>
<dbReference type="PIRSF" id="PIRSF002070">
    <property type="entry name" value="SSB"/>
    <property type="match status" value="1"/>
</dbReference>
<sequence>MNVFSFTGNLGKDCRVGTGQTAMVSFGVGVKSGWGDKAQTIWIDCTLWGKQAESRLSEFLVKGQQVAVSGELGTREHEGKTYLTCRVNTIDLVGGKREEASQEQAARQPAPRQQSSQSAPPEDEFIDDIPFADPYRGARSLLI</sequence>
<keyword evidence="1 2" id="KW-0238">DNA-binding</keyword>